<dbReference type="InterPro" id="IPR003439">
    <property type="entry name" value="ABC_transporter-like_ATP-bd"/>
</dbReference>
<dbReference type="EMBL" id="JAWLUK010000013">
    <property type="protein sequence ID" value="MDV7177584.1"/>
    <property type="molecule type" value="Genomic_DNA"/>
</dbReference>
<keyword evidence="2" id="KW-0547">Nucleotide-binding</keyword>
<keyword evidence="3 5" id="KW-0067">ATP-binding</keyword>
<dbReference type="SMART" id="SM00382">
    <property type="entry name" value="AAA"/>
    <property type="match status" value="1"/>
</dbReference>
<evidence type="ECO:0000256" key="3">
    <source>
        <dbReference type="ARBA" id="ARBA00022840"/>
    </source>
</evidence>
<name>A0AAP5WBS7_9MICC</name>
<keyword evidence="1" id="KW-0813">Transport</keyword>
<accession>A0AAP5WBS7</accession>
<dbReference type="RefSeq" id="WP_095347721.1">
    <property type="nucleotide sequence ID" value="NZ_CP125290.1"/>
</dbReference>
<dbReference type="Gene3D" id="3.40.50.300">
    <property type="entry name" value="P-loop containing nucleotide triphosphate hydrolases"/>
    <property type="match status" value="1"/>
</dbReference>
<dbReference type="InterPro" id="IPR027417">
    <property type="entry name" value="P-loop_NTPase"/>
</dbReference>
<dbReference type="SUPFAM" id="SSF52540">
    <property type="entry name" value="P-loop containing nucleoside triphosphate hydrolases"/>
    <property type="match status" value="1"/>
</dbReference>
<organism evidence="5 6">
    <name type="scientific">Micrococcus yunnanensis</name>
    <dbReference type="NCBI Taxonomy" id="566027"/>
    <lineage>
        <taxon>Bacteria</taxon>
        <taxon>Bacillati</taxon>
        <taxon>Actinomycetota</taxon>
        <taxon>Actinomycetes</taxon>
        <taxon>Micrococcales</taxon>
        <taxon>Micrococcaceae</taxon>
        <taxon>Micrococcus</taxon>
    </lineage>
</organism>
<dbReference type="PROSITE" id="PS50893">
    <property type="entry name" value="ABC_TRANSPORTER_2"/>
    <property type="match status" value="1"/>
</dbReference>
<dbReference type="PANTHER" id="PTHR43158">
    <property type="entry name" value="SKFA PEPTIDE EXPORT ATP-BINDING PROTEIN SKFE"/>
    <property type="match status" value="1"/>
</dbReference>
<dbReference type="GO" id="GO:0022857">
    <property type="term" value="F:transmembrane transporter activity"/>
    <property type="evidence" value="ECO:0007669"/>
    <property type="project" value="UniProtKB-ARBA"/>
</dbReference>
<dbReference type="GO" id="GO:0005524">
    <property type="term" value="F:ATP binding"/>
    <property type="evidence" value="ECO:0007669"/>
    <property type="project" value="UniProtKB-KW"/>
</dbReference>
<dbReference type="CDD" id="cd03225">
    <property type="entry name" value="ABC_cobalt_CbiO_domain1"/>
    <property type="match status" value="1"/>
</dbReference>
<dbReference type="AlphaFoldDB" id="A0AAP5WBS7"/>
<gene>
    <name evidence="5" type="ORF">R4064_08035</name>
</gene>
<dbReference type="InterPro" id="IPR003593">
    <property type="entry name" value="AAA+_ATPase"/>
</dbReference>
<dbReference type="GO" id="GO:0016887">
    <property type="term" value="F:ATP hydrolysis activity"/>
    <property type="evidence" value="ECO:0007669"/>
    <property type="project" value="InterPro"/>
</dbReference>
<comment type="caution">
    <text evidence="5">The sequence shown here is derived from an EMBL/GenBank/DDBJ whole genome shotgun (WGS) entry which is preliminary data.</text>
</comment>
<evidence type="ECO:0000256" key="1">
    <source>
        <dbReference type="ARBA" id="ARBA00022448"/>
    </source>
</evidence>
<reference evidence="5" key="1">
    <citation type="submission" date="2023-10" db="EMBL/GenBank/DDBJ databases">
        <title>Development of a sustainable strategy for remediation of hydrocarbon-contaminated territories based on the waste exchange concept.</title>
        <authorList>
            <person name="Krivoruchko A."/>
        </authorList>
    </citation>
    <scope>NUCLEOTIDE SEQUENCE</scope>
    <source>
        <strain evidence="5">IEGM 1325</strain>
    </source>
</reference>
<dbReference type="PANTHER" id="PTHR43158:SF2">
    <property type="entry name" value="SKFA PEPTIDE EXPORT ATP-BINDING PROTEIN SKFE"/>
    <property type="match status" value="1"/>
</dbReference>
<evidence type="ECO:0000259" key="4">
    <source>
        <dbReference type="PROSITE" id="PS50893"/>
    </source>
</evidence>
<evidence type="ECO:0000256" key="2">
    <source>
        <dbReference type="ARBA" id="ARBA00022741"/>
    </source>
</evidence>
<evidence type="ECO:0000313" key="6">
    <source>
        <dbReference type="Proteomes" id="UP001185728"/>
    </source>
</evidence>
<sequence>MTTPAPPDDWFLPDEDAVLQMRRVRVRRGTTDILGPLDWTVRAGQRWIVMGPNGAGKSTLLQLAAARLHPTAGDVGVLDEVLGAVDVFELRPRIGLSSAQLAAQVPANETVQDAVVTASYGITGTWRERYETEDRARALGLVATWGLSRLAHRAFGTLSEGERKRVLIARALMTDPELLLLDEPAAGLDLAGREDLVRQLTALATDEDAPALVLVTHHLEEVPPGFTHALLLRAGGVVAAGPIESTLTEEHLSAAFGTDLKVTRTGGRYTAVAR</sequence>
<feature type="domain" description="ABC transporter" evidence="4">
    <location>
        <begin position="19"/>
        <end position="259"/>
    </location>
</feature>
<dbReference type="Pfam" id="PF00005">
    <property type="entry name" value="ABC_tran"/>
    <property type="match status" value="1"/>
</dbReference>
<protein>
    <submittedName>
        <fullName evidence="5">ABC transporter ATP-binding protein</fullName>
    </submittedName>
</protein>
<dbReference type="Proteomes" id="UP001185728">
    <property type="component" value="Unassembled WGS sequence"/>
</dbReference>
<proteinExistence type="predicted"/>
<dbReference type="InterPro" id="IPR015856">
    <property type="entry name" value="ABC_transpr_CbiO/EcfA_su"/>
</dbReference>
<evidence type="ECO:0000313" key="5">
    <source>
        <dbReference type="EMBL" id="MDV7177584.1"/>
    </source>
</evidence>
<dbReference type="GO" id="GO:0016020">
    <property type="term" value="C:membrane"/>
    <property type="evidence" value="ECO:0007669"/>
    <property type="project" value="InterPro"/>
</dbReference>